<dbReference type="PANTHER" id="PTHR43755:SF1">
    <property type="entry name" value="FAD-DEPENDENT PYRIDINE NUCLEOTIDE-DISULPHIDE OXIDOREDUCTASE"/>
    <property type="match status" value="1"/>
</dbReference>
<dbReference type="EC" id="1.8.5.4" evidence="12"/>
<comment type="similarity">
    <text evidence="11">Belongs to the SQRD family.</text>
</comment>
<evidence type="ECO:0000256" key="10">
    <source>
        <dbReference type="ARBA" id="ARBA00054727"/>
    </source>
</evidence>
<comment type="cofactor">
    <cofactor evidence="1">
        <name>FAD</name>
        <dbReference type="ChEBI" id="CHEBI:57692"/>
    </cofactor>
</comment>
<dbReference type="AlphaFoldDB" id="A0A809SI69"/>
<keyword evidence="17" id="KW-1185">Reference proteome</keyword>
<evidence type="ECO:0000256" key="6">
    <source>
        <dbReference type="ARBA" id="ARBA00022827"/>
    </source>
</evidence>
<evidence type="ECO:0000259" key="15">
    <source>
        <dbReference type="Pfam" id="PF07992"/>
    </source>
</evidence>
<evidence type="ECO:0000256" key="5">
    <source>
        <dbReference type="ARBA" id="ARBA00022741"/>
    </source>
</evidence>
<keyword evidence="4" id="KW-0874">Quinone</keyword>
<evidence type="ECO:0000256" key="13">
    <source>
        <dbReference type="ARBA" id="ARBA00071264"/>
    </source>
</evidence>
<dbReference type="Gene3D" id="3.50.50.100">
    <property type="match status" value="1"/>
</dbReference>
<comment type="function">
    <text evidence="10">Catalyzes the oxidation of hydrogen sulfide, with the help of a quinone. Consecutive reaction cycles lead to the accumulation of a polysulfide product on the active site Cys residues; these products are released when they exceed a critical length, typically as cyclooctasulfur.</text>
</comment>
<evidence type="ECO:0000313" key="17">
    <source>
        <dbReference type="Proteomes" id="UP000463939"/>
    </source>
</evidence>
<feature type="domain" description="FAD/NAD(P)-binding" evidence="15">
    <location>
        <begin position="3"/>
        <end position="303"/>
    </location>
</feature>
<comment type="catalytic activity">
    <reaction evidence="9">
        <text>n a quinone + n hydrogen sulfide + n H(+) = polysulfur(n-2) + n a quinol</text>
        <dbReference type="Rhea" id="RHEA:30239"/>
        <dbReference type="Rhea" id="RHEA-COMP:19475"/>
        <dbReference type="ChEBI" id="CHEBI:15378"/>
        <dbReference type="ChEBI" id="CHEBI:17909"/>
        <dbReference type="ChEBI" id="CHEBI:24646"/>
        <dbReference type="ChEBI" id="CHEBI:29919"/>
        <dbReference type="ChEBI" id="CHEBI:132124"/>
        <dbReference type="EC" id="1.8.5.4"/>
    </reaction>
</comment>
<dbReference type="Pfam" id="PF07992">
    <property type="entry name" value="Pyr_redox_2"/>
    <property type="match status" value="1"/>
</dbReference>
<evidence type="ECO:0000256" key="3">
    <source>
        <dbReference type="ARBA" id="ARBA00022630"/>
    </source>
</evidence>
<keyword evidence="3" id="KW-0285">Flavoprotein</keyword>
<dbReference type="GO" id="GO:0000166">
    <property type="term" value="F:nucleotide binding"/>
    <property type="evidence" value="ECO:0007669"/>
    <property type="project" value="UniProtKB-KW"/>
</dbReference>
<sequence>MAHIVVLGAGTGGTPAAYELREILGKEHSVTLINASETFQFVPSNPWIALGWRKRPETTIEIRPYLEKKGIKFIAKRADKIDPVANTVTMLDGEVVNYDYLVIATGPRLAFDLVEGSGPEGGYTQSVCSVDHAEKAFADYEEFLKNPGHVVIGALPGASCFGPAYEYAMGLETDLRRRKMRDQVPMTYITSEPYIGHLGLGGVGDSKGLLEGEMRNRHIKWICNAKTVKVEPGKMYVEEYNDLGEKIKDHVVEFKFSMMLPPFRGVPVVASVPNLCNPGGFVIVDKHQRSPAYKNIFSLGVCIAIPPVEQTPVPTGTPKTGYMIESMGTAIVHNIADELAGKPATTTGTWNTICLADMGDTGAAFVALPQIPPRNVTWAKKGKWVHLAKVAFEKYFLYKMKTGHSEPIYEKYTLKAMGITRLKD</sequence>
<evidence type="ECO:0000256" key="12">
    <source>
        <dbReference type="ARBA" id="ARBA00066453"/>
    </source>
</evidence>
<dbReference type="GO" id="GO:0048038">
    <property type="term" value="F:quinone binding"/>
    <property type="evidence" value="ECO:0007669"/>
    <property type="project" value="UniProtKB-KW"/>
</dbReference>
<dbReference type="RefSeq" id="WP_162085262.1">
    <property type="nucleotide sequence ID" value="NZ_AP021881.1"/>
</dbReference>
<dbReference type="FunFam" id="3.50.50.100:FF:000017">
    <property type="entry name" value="Sulfide-quinone reductase"/>
    <property type="match status" value="1"/>
</dbReference>
<dbReference type="InterPro" id="IPR036188">
    <property type="entry name" value="FAD/NAD-bd_sf"/>
</dbReference>
<keyword evidence="6" id="KW-0274">FAD</keyword>
<keyword evidence="5" id="KW-0547">Nucleotide-binding</keyword>
<evidence type="ECO:0000256" key="9">
    <source>
        <dbReference type="ARBA" id="ARBA00050821"/>
    </source>
</evidence>
<comment type="subcellular location">
    <subcellularLocation>
        <location evidence="2">Membrane</location>
        <topology evidence="2">Peripheral membrane protein</topology>
    </subcellularLocation>
</comment>
<dbReference type="InterPro" id="IPR023753">
    <property type="entry name" value="FAD/NAD-binding_dom"/>
</dbReference>
<dbReference type="GO" id="GO:0070224">
    <property type="term" value="F:sulfide:quinone oxidoreductase activity"/>
    <property type="evidence" value="ECO:0007669"/>
    <property type="project" value="UniProtKB-EC"/>
</dbReference>
<keyword evidence="8" id="KW-0472">Membrane</keyword>
<dbReference type="InterPro" id="IPR052541">
    <property type="entry name" value="SQRD"/>
</dbReference>
<evidence type="ECO:0000256" key="8">
    <source>
        <dbReference type="ARBA" id="ARBA00023136"/>
    </source>
</evidence>
<dbReference type="KEGG" id="sniv:SFSGTM_21980"/>
<evidence type="ECO:0000256" key="1">
    <source>
        <dbReference type="ARBA" id="ARBA00001974"/>
    </source>
</evidence>
<dbReference type="EMBL" id="AP021881">
    <property type="protein sequence ID" value="BBP01490.1"/>
    <property type="molecule type" value="Genomic_DNA"/>
</dbReference>
<dbReference type="GO" id="GO:0016020">
    <property type="term" value="C:membrane"/>
    <property type="evidence" value="ECO:0007669"/>
    <property type="project" value="UniProtKB-SubCell"/>
</dbReference>
<evidence type="ECO:0000313" key="16">
    <source>
        <dbReference type="EMBL" id="BBP01490.1"/>
    </source>
</evidence>
<dbReference type="Proteomes" id="UP000463939">
    <property type="component" value="Chromosome"/>
</dbReference>
<dbReference type="PANTHER" id="PTHR43755">
    <property type="match status" value="1"/>
</dbReference>
<reference evidence="17" key="1">
    <citation type="submission" date="2019-11" db="EMBL/GenBank/DDBJ databases">
        <title>Isolation and characterization of a novel species in the genus Sulfuriferula.</title>
        <authorList>
            <person name="Mochizuki J."/>
            <person name="Kojima H."/>
            <person name="Fukui M."/>
        </authorList>
    </citation>
    <scope>NUCLEOTIDE SEQUENCE [LARGE SCALE GENOMIC DNA]</scope>
    <source>
        <strain evidence="17">SGTM</strain>
    </source>
</reference>
<name>A0A809SI69_9PROT</name>
<evidence type="ECO:0000256" key="11">
    <source>
        <dbReference type="ARBA" id="ARBA00060891"/>
    </source>
</evidence>
<evidence type="ECO:0000256" key="4">
    <source>
        <dbReference type="ARBA" id="ARBA00022719"/>
    </source>
</evidence>
<organism evidence="16 17">
    <name type="scientific">Sulfuriferula nivalis</name>
    <dbReference type="NCBI Taxonomy" id="2675298"/>
    <lineage>
        <taxon>Bacteria</taxon>
        <taxon>Pseudomonadati</taxon>
        <taxon>Pseudomonadota</taxon>
        <taxon>Betaproteobacteria</taxon>
        <taxon>Nitrosomonadales</taxon>
        <taxon>Sulfuricellaceae</taxon>
        <taxon>Sulfuriferula</taxon>
    </lineage>
</organism>
<accession>A0A809SI69</accession>
<evidence type="ECO:0000256" key="2">
    <source>
        <dbReference type="ARBA" id="ARBA00004170"/>
    </source>
</evidence>
<proteinExistence type="inferred from homology"/>
<keyword evidence="7" id="KW-0560">Oxidoreductase</keyword>
<dbReference type="SUPFAM" id="SSF51905">
    <property type="entry name" value="FAD/NAD(P)-binding domain"/>
    <property type="match status" value="1"/>
</dbReference>
<gene>
    <name evidence="16" type="ORF">SFSGTM_21980</name>
</gene>
<protein>
    <recommendedName>
        <fullName evidence="13">Sulfide-quinone reductase</fullName>
        <ecNumber evidence="12">1.8.5.4</ecNumber>
    </recommendedName>
    <alternativeName>
        <fullName evidence="14">Sulfide:quinone oxidoreductase</fullName>
    </alternativeName>
</protein>
<evidence type="ECO:0000256" key="14">
    <source>
        <dbReference type="ARBA" id="ARBA00081101"/>
    </source>
</evidence>
<evidence type="ECO:0000256" key="7">
    <source>
        <dbReference type="ARBA" id="ARBA00023002"/>
    </source>
</evidence>